<dbReference type="Pfam" id="PF17932">
    <property type="entry name" value="TetR_C_24"/>
    <property type="match status" value="1"/>
</dbReference>
<evidence type="ECO:0000313" key="4">
    <source>
        <dbReference type="EMBL" id="MFD0932587.1"/>
    </source>
</evidence>
<evidence type="ECO:0000313" key="5">
    <source>
        <dbReference type="Proteomes" id="UP001597049"/>
    </source>
</evidence>
<dbReference type="InterPro" id="IPR041490">
    <property type="entry name" value="KstR2_TetR_C"/>
</dbReference>
<evidence type="ECO:0000256" key="2">
    <source>
        <dbReference type="PROSITE-ProRule" id="PRU00335"/>
    </source>
</evidence>
<feature type="domain" description="HTH tetR-type" evidence="3">
    <location>
        <begin position="1"/>
        <end position="61"/>
    </location>
</feature>
<dbReference type="Gene3D" id="1.10.10.60">
    <property type="entry name" value="Homeodomain-like"/>
    <property type="match status" value="1"/>
</dbReference>
<dbReference type="RefSeq" id="WP_379657907.1">
    <property type="nucleotide sequence ID" value="NZ_JBHTIV010000009.1"/>
</dbReference>
<dbReference type="Gene3D" id="1.10.357.10">
    <property type="entry name" value="Tetracycline Repressor, domain 2"/>
    <property type="match status" value="1"/>
</dbReference>
<reference evidence="5" key="1">
    <citation type="journal article" date="2019" name="Int. J. Syst. Evol. Microbiol.">
        <title>The Global Catalogue of Microorganisms (GCM) 10K type strain sequencing project: providing services to taxonomists for standard genome sequencing and annotation.</title>
        <authorList>
            <consortium name="The Broad Institute Genomics Platform"/>
            <consortium name="The Broad Institute Genome Sequencing Center for Infectious Disease"/>
            <person name="Wu L."/>
            <person name="Ma J."/>
        </authorList>
    </citation>
    <scope>NUCLEOTIDE SEQUENCE [LARGE SCALE GENOMIC DNA]</scope>
    <source>
        <strain evidence="5">CCUG 56752</strain>
    </source>
</reference>
<evidence type="ECO:0000259" key="3">
    <source>
        <dbReference type="PROSITE" id="PS50977"/>
    </source>
</evidence>
<dbReference type="InterPro" id="IPR009057">
    <property type="entry name" value="Homeodomain-like_sf"/>
</dbReference>
<gene>
    <name evidence="4" type="ORF">ACFQ0R_08280</name>
</gene>
<dbReference type="InterPro" id="IPR050624">
    <property type="entry name" value="HTH-type_Tx_Regulator"/>
</dbReference>
<dbReference type="Proteomes" id="UP001597049">
    <property type="component" value="Unassembled WGS sequence"/>
</dbReference>
<dbReference type="PRINTS" id="PR00455">
    <property type="entry name" value="HTHTETR"/>
</dbReference>
<dbReference type="InterPro" id="IPR001647">
    <property type="entry name" value="HTH_TetR"/>
</dbReference>
<sequence length="189" mass="21838">MTRRQEIIKSAKTLFRERGYKSVSMRDLAKAMDFKAASLYNHISSKEEILAEIAMDVAHYFTREMELVRSIDINTRTRLEAVISHHIDLTVTNPEAIAIVNNDWMHLEGNNFEEFLKLRNAYEQDLRDIINKGVESGELKSKNTEVILFSTLSTLRTLHLWYRKRSGVNGQQLKNDITEILLNGILTKA</sequence>
<name>A0ABW3GRA9_9FLAO</name>
<proteinExistence type="predicted"/>
<dbReference type="SUPFAM" id="SSF48498">
    <property type="entry name" value="Tetracyclin repressor-like, C-terminal domain"/>
    <property type="match status" value="1"/>
</dbReference>
<dbReference type="InterPro" id="IPR036271">
    <property type="entry name" value="Tet_transcr_reg_TetR-rel_C_sf"/>
</dbReference>
<dbReference type="SUPFAM" id="SSF46689">
    <property type="entry name" value="Homeodomain-like"/>
    <property type="match status" value="1"/>
</dbReference>
<organism evidence="4 5">
    <name type="scientific">Psychroflexus salinarum</name>
    <dbReference type="NCBI Taxonomy" id="546024"/>
    <lineage>
        <taxon>Bacteria</taxon>
        <taxon>Pseudomonadati</taxon>
        <taxon>Bacteroidota</taxon>
        <taxon>Flavobacteriia</taxon>
        <taxon>Flavobacteriales</taxon>
        <taxon>Flavobacteriaceae</taxon>
        <taxon>Psychroflexus</taxon>
    </lineage>
</organism>
<dbReference type="PROSITE" id="PS50977">
    <property type="entry name" value="HTH_TETR_2"/>
    <property type="match status" value="1"/>
</dbReference>
<dbReference type="EMBL" id="JBHTIV010000009">
    <property type="protein sequence ID" value="MFD0932587.1"/>
    <property type="molecule type" value="Genomic_DNA"/>
</dbReference>
<protein>
    <submittedName>
        <fullName evidence="4">TetR/AcrR family transcriptional regulator</fullName>
    </submittedName>
</protein>
<keyword evidence="1 2" id="KW-0238">DNA-binding</keyword>
<comment type="caution">
    <text evidence="4">The sequence shown here is derived from an EMBL/GenBank/DDBJ whole genome shotgun (WGS) entry which is preliminary data.</text>
</comment>
<feature type="DNA-binding region" description="H-T-H motif" evidence="2">
    <location>
        <begin position="24"/>
        <end position="43"/>
    </location>
</feature>
<dbReference type="PANTHER" id="PTHR43479">
    <property type="entry name" value="ACREF/ENVCD OPERON REPRESSOR-RELATED"/>
    <property type="match status" value="1"/>
</dbReference>
<keyword evidence="5" id="KW-1185">Reference proteome</keyword>
<evidence type="ECO:0000256" key="1">
    <source>
        <dbReference type="ARBA" id="ARBA00023125"/>
    </source>
</evidence>
<dbReference type="PANTHER" id="PTHR43479:SF11">
    <property type="entry name" value="ACREF_ENVCD OPERON REPRESSOR-RELATED"/>
    <property type="match status" value="1"/>
</dbReference>
<dbReference type="Pfam" id="PF00440">
    <property type="entry name" value="TetR_N"/>
    <property type="match status" value="1"/>
</dbReference>
<accession>A0ABW3GRA9</accession>